<keyword evidence="2" id="KW-1185">Reference proteome</keyword>
<name>A0A1I0QVS3_9EURY</name>
<reference evidence="2" key="1">
    <citation type="submission" date="2016-10" db="EMBL/GenBank/DDBJ databases">
        <authorList>
            <person name="Varghese N."/>
        </authorList>
    </citation>
    <scope>NUCLEOTIDE SEQUENCE [LARGE SCALE GENOMIC DNA]</scope>
    <source>
        <strain evidence="2">CGMCC 1.12284</strain>
    </source>
</reference>
<dbReference type="Proteomes" id="UP000183275">
    <property type="component" value="Unassembled WGS sequence"/>
</dbReference>
<gene>
    <name evidence="1" type="ORF">SAMN05216285_4034</name>
</gene>
<organism evidence="1 2">
    <name type="scientific">Natrinema salifodinae</name>
    <dbReference type="NCBI Taxonomy" id="1202768"/>
    <lineage>
        <taxon>Archaea</taxon>
        <taxon>Methanobacteriati</taxon>
        <taxon>Methanobacteriota</taxon>
        <taxon>Stenosarchaea group</taxon>
        <taxon>Halobacteria</taxon>
        <taxon>Halobacteriales</taxon>
        <taxon>Natrialbaceae</taxon>
        <taxon>Natrinema</taxon>
    </lineage>
</organism>
<accession>A0A1I0QVS3</accession>
<dbReference type="EMBL" id="FOIS01000005">
    <property type="protein sequence ID" value="SEW31679.1"/>
    <property type="molecule type" value="Genomic_DNA"/>
</dbReference>
<dbReference type="RefSeq" id="WP_049991978.1">
    <property type="nucleotide sequence ID" value="NZ_FOIS01000005.1"/>
</dbReference>
<evidence type="ECO:0000313" key="2">
    <source>
        <dbReference type="Proteomes" id="UP000183275"/>
    </source>
</evidence>
<protein>
    <submittedName>
        <fullName evidence="1">Uncharacterized protein</fullName>
    </submittedName>
</protein>
<evidence type="ECO:0000313" key="1">
    <source>
        <dbReference type="EMBL" id="SEW31679.1"/>
    </source>
</evidence>
<dbReference type="AlphaFoldDB" id="A0A1I0QVS3"/>
<dbReference type="OrthoDB" id="174605at2157"/>
<proteinExistence type="predicted"/>
<sequence>MSTKGEESEQDVTKQFLVKCENCPFERTATGRHEATQVGNGHRRETRHELIAVEVPRSIDSP</sequence>